<organism evidence="3 4">
    <name type="scientific">Bradyrhizobium yuanmingense</name>
    <dbReference type="NCBI Taxonomy" id="108015"/>
    <lineage>
        <taxon>Bacteria</taxon>
        <taxon>Pseudomonadati</taxon>
        <taxon>Pseudomonadota</taxon>
        <taxon>Alphaproteobacteria</taxon>
        <taxon>Hyphomicrobiales</taxon>
        <taxon>Nitrobacteraceae</taxon>
        <taxon>Bradyrhizobium</taxon>
    </lineage>
</organism>
<sequence length="448" mass="47656">MTLDGDTLHVDPNTYNSLAVGEHATININYIVTDGNGGSAPQTAVIAINGVNDAPVTLTTLASAPLGSAIEGQAYYDPDINNTLQITNLSFKKQTVVGDPGDSLLIQGNYGTFLLNSDGSYTYWTDPHASIQAQVSDSFSWTVTDGYSTAQSTLIINVTPSAVQFTSVPVGNPIDSTQISQGNLTHETHKGHLSWAYDFLAPKNTDVSAVADGTVVFVQDDLSETAGAYWSGYGNIVTIASYVDGQIFYTTYAHLATGSAGALAVGDVVTEGQVIAKTGDTGTLYKGGLHPHLHIQFGTELYSGTLNNTTNEKGLIADGLNDQVWPAYFEQLDINFNFNGNDAIKEYRGTPGRDVFTANNKGDTVHGYGGDDLLIAGAGADRFVFNKYSTGDTTIENFEAGKDHIVLQDNIRVADLTTTSAGTVIDLSSGGTILLDHVTNYAHWHLLF</sequence>
<dbReference type="SUPFAM" id="SSF51120">
    <property type="entry name" value="beta-Roll"/>
    <property type="match status" value="1"/>
</dbReference>
<reference evidence="3 4" key="1">
    <citation type="submission" date="2016-08" db="EMBL/GenBank/DDBJ databases">
        <authorList>
            <person name="Seilhamer J.J."/>
        </authorList>
    </citation>
    <scope>NUCLEOTIDE SEQUENCE [LARGE SCALE GENOMIC DNA]</scope>
    <source>
        <strain evidence="3 4">CCBAU 10071</strain>
    </source>
</reference>
<dbReference type="GO" id="GO:0005509">
    <property type="term" value="F:calcium ion binding"/>
    <property type="evidence" value="ECO:0007669"/>
    <property type="project" value="InterPro"/>
</dbReference>
<dbReference type="InterPro" id="IPR040853">
    <property type="entry name" value="RapA2_cadherin-like"/>
</dbReference>
<dbReference type="SUPFAM" id="SSF51261">
    <property type="entry name" value="Duplicated hybrid motif"/>
    <property type="match status" value="1"/>
</dbReference>
<dbReference type="PANTHER" id="PTHR21666">
    <property type="entry name" value="PEPTIDASE-RELATED"/>
    <property type="match status" value="1"/>
</dbReference>
<dbReference type="InterPro" id="IPR011055">
    <property type="entry name" value="Dup_hybrid_motif"/>
</dbReference>
<proteinExistence type="predicted"/>
<dbReference type="NCBIfam" id="TIGR01965">
    <property type="entry name" value="VCBS_repeat"/>
    <property type="match status" value="1"/>
</dbReference>
<evidence type="ECO:0000313" key="4">
    <source>
        <dbReference type="Proteomes" id="UP000183174"/>
    </source>
</evidence>
<dbReference type="PANTHER" id="PTHR21666:SF270">
    <property type="entry name" value="MUREIN HYDROLASE ACTIVATOR ENVC"/>
    <property type="match status" value="1"/>
</dbReference>
<protein>
    <submittedName>
        <fullName evidence="3">VCBS repeat-containing protein</fullName>
    </submittedName>
</protein>
<dbReference type="InterPro" id="IPR050570">
    <property type="entry name" value="Cell_wall_metabolism_enzyme"/>
</dbReference>
<dbReference type="Gene3D" id="2.70.70.10">
    <property type="entry name" value="Glucose Permease (Domain IIA)"/>
    <property type="match status" value="1"/>
</dbReference>
<evidence type="ECO:0000313" key="3">
    <source>
        <dbReference type="EMBL" id="SCB51339.1"/>
    </source>
</evidence>
<gene>
    <name evidence="3" type="ORF">GA0061099_101721</name>
</gene>
<dbReference type="CDD" id="cd12797">
    <property type="entry name" value="M23_peptidase"/>
    <property type="match status" value="1"/>
</dbReference>
<feature type="domain" description="RapA2 cadherin-like" evidence="2">
    <location>
        <begin position="42"/>
        <end position="123"/>
    </location>
</feature>
<dbReference type="InterPro" id="IPR010221">
    <property type="entry name" value="VCBS_dom"/>
</dbReference>
<dbReference type="GO" id="GO:0004222">
    <property type="term" value="F:metalloendopeptidase activity"/>
    <property type="evidence" value="ECO:0007669"/>
    <property type="project" value="TreeGrafter"/>
</dbReference>
<dbReference type="Proteomes" id="UP000183174">
    <property type="component" value="Unassembled WGS sequence"/>
</dbReference>
<dbReference type="InterPro" id="IPR001343">
    <property type="entry name" value="Hemolysn_Ca-bd"/>
</dbReference>
<accession>A0A1C3XGK2</accession>
<dbReference type="AlphaFoldDB" id="A0A1C3XGK2"/>
<name>A0A1C3XGK2_9BRAD</name>
<dbReference type="InterPro" id="IPR016047">
    <property type="entry name" value="M23ase_b-sheet_dom"/>
</dbReference>
<dbReference type="Pfam" id="PF00353">
    <property type="entry name" value="HemolysinCabind"/>
    <property type="match status" value="1"/>
</dbReference>
<evidence type="ECO:0000259" key="1">
    <source>
        <dbReference type="Pfam" id="PF01551"/>
    </source>
</evidence>
<dbReference type="Pfam" id="PF01551">
    <property type="entry name" value="Peptidase_M23"/>
    <property type="match status" value="1"/>
</dbReference>
<feature type="domain" description="M23ase beta-sheet core" evidence="1">
    <location>
        <begin position="196"/>
        <end position="297"/>
    </location>
</feature>
<dbReference type="Pfam" id="PF17803">
    <property type="entry name" value="Cadherin_4"/>
    <property type="match status" value="1"/>
</dbReference>
<evidence type="ECO:0000259" key="2">
    <source>
        <dbReference type="Pfam" id="PF17803"/>
    </source>
</evidence>
<dbReference type="EMBL" id="FMAE01000017">
    <property type="protein sequence ID" value="SCB51339.1"/>
    <property type="molecule type" value="Genomic_DNA"/>
</dbReference>
<dbReference type="InterPro" id="IPR011049">
    <property type="entry name" value="Serralysin-like_metalloprot_C"/>
</dbReference>